<dbReference type="Proteomes" id="UP000294684">
    <property type="component" value="Unassembled WGS sequence"/>
</dbReference>
<evidence type="ECO:0000256" key="1">
    <source>
        <dbReference type="SAM" id="Phobius"/>
    </source>
</evidence>
<comment type="caution">
    <text evidence="2">The sequence shown here is derived from an EMBL/GenBank/DDBJ whole genome shotgun (WGS) entry which is preliminary data.</text>
</comment>
<feature type="transmembrane region" description="Helical" evidence="1">
    <location>
        <begin position="98"/>
        <end position="118"/>
    </location>
</feature>
<feature type="transmembrane region" description="Helical" evidence="1">
    <location>
        <begin position="7"/>
        <end position="26"/>
    </location>
</feature>
<evidence type="ECO:0000313" key="2">
    <source>
        <dbReference type="EMBL" id="TDY66248.1"/>
    </source>
</evidence>
<feature type="transmembrane region" description="Helical" evidence="1">
    <location>
        <begin position="180"/>
        <end position="198"/>
    </location>
</feature>
<keyword evidence="3" id="KW-1185">Reference proteome</keyword>
<name>A0A4R8MMG5_LEPME</name>
<proteinExistence type="predicted"/>
<evidence type="ECO:0000313" key="3">
    <source>
        <dbReference type="Proteomes" id="UP000294684"/>
    </source>
</evidence>
<feature type="transmembrane region" description="Helical" evidence="1">
    <location>
        <begin position="138"/>
        <end position="159"/>
    </location>
</feature>
<dbReference type="EMBL" id="SORO01000008">
    <property type="protein sequence ID" value="TDY66248.1"/>
    <property type="molecule type" value="Genomic_DNA"/>
</dbReference>
<feature type="transmembrane region" description="Helical" evidence="1">
    <location>
        <begin position="69"/>
        <end position="86"/>
    </location>
</feature>
<organism evidence="2 3">
    <name type="scientific">Leptospira meyeri</name>
    <dbReference type="NCBI Taxonomy" id="29508"/>
    <lineage>
        <taxon>Bacteria</taxon>
        <taxon>Pseudomonadati</taxon>
        <taxon>Spirochaetota</taxon>
        <taxon>Spirochaetia</taxon>
        <taxon>Leptospirales</taxon>
        <taxon>Leptospiraceae</taxon>
        <taxon>Leptospira</taxon>
    </lineage>
</organism>
<gene>
    <name evidence="2" type="ORF">CLV96_3965</name>
</gene>
<accession>A0A4R8MMG5</accession>
<keyword evidence="1" id="KW-0472">Membrane</keyword>
<protein>
    <submittedName>
        <fullName evidence="2">Uncharacterized protein</fullName>
    </submittedName>
</protein>
<keyword evidence="1" id="KW-0812">Transmembrane</keyword>
<reference evidence="2 3" key="1">
    <citation type="submission" date="2019-03" db="EMBL/GenBank/DDBJ databases">
        <title>Genomic Encyclopedia of Archaeal and Bacterial Type Strains, Phase II (KMG-II): from individual species to whole genera.</title>
        <authorList>
            <person name="Goeker M."/>
        </authorList>
    </citation>
    <scope>NUCLEOTIDE SEQUENCE [LARGE SCALE GENOMIC DNA]</scope>
    <source>
        <strain evidence="2 3">DSM 21537</strain>
    </source>
</reference>
<dbReference type="AlphaFoldDB" id="A0A4R8MMG5"/>
<keyword evidence="1" id="KW-1133">Transmembrane helix</keyword>
<sequence length="231" mass="27515">MRNQKLIIIPILFLFLFGVYLINISYKTSPYIDENQFMEKYLDLKNGDNESFINLKKQYKTNKYCNLDQGIAIITFSLFSSIFFFYKSISLHLISKLHSLTFGIISAFFTIYSEIYVVFRDYNRGEFPHWADSLGIPIFRSILLGLFLFPWIFVNYYISTIKSWNLALFDLTLRYKKKKFWFNFLSCITFLLTIIYIIDGSFLHVISTFIWILFYQSLILRLQKMANKTAT</sequence>
<feature type="transmembrane region" description="Helical" evidence="1">
    <location>
        <begin position="204"/>
        <end position="222"/>
    </location>
</feature>